<gene>
    <name evidence="1" type="ORF">AVDCRST_MAG01-01-1507</name>
</gene>
<sequence>MIDEIPCGYLASYGTIARVANERYGSSVVPLNVGWLRRHLYEITDRGTTLPLHRIATMGDIRLENDSGRTRRENESLREEEGPLINPIWWNP</sequence>
<evidence type="ECO:0000313" key="1">
    <source>
        <dbReference type="EMBL" id="CAA9409175.1"/>
    </source>
</evidence>
<dbReference type="AlphaFoldDB" id="A0A6J4P8T6"/>
<dbReference type="InterPro" id="IPR036388">
    <property type="entry name" value="WH-like_DNA-bd_sf"/>
</dbReference>
<dbReference type="EMBL" id="CADCUW010000218">
    <property type="protein sequence ID" value="CAA9409175.1"/>
    <property type="molecule type" value="Genomic_DNA"/>
</dbReference>
<name>A0A6J4P8T6_9ACTN</name>
<protein>
    <recommendedName>
        <fullName evidence="2">Methylated-DNA-[protein]-cysteine S-methyltransferase DNA binding domain-containing protein</fullName>
    </recommendedName>
</protein>
<organism evidence="1">
    <name type="scientific">uncultured Rubrobacteraceae bacterium</name>
    <dbReference type="NCBI Taxonomy" id="349277"/>
    <lineage>
        <taxon>Bacteria</taxon>
        <taxon>Bacillati</taxon>
        <taxon>Actinomycetota</taxon>
        <taxon>Rubrobacteria</taxon>
        <taxon>Rubrobacterales</taxon>
        <taxon>Rubrobacteraceae</taxon>
        <taxon>environmental samples</taxon>
    </lineage>
</organism>
<reference evidence="1" key="1">
    <citation type="submission" date="2020-02" db="EMBL/GenBank/DDBJ databases">
        <authorList>
            <person name="Meier V. D."/>
        </authorList>
    </citation>
    <scope>NUCLEOTIDE SEQUENCE</scope>
    <source>
        <strain evidence="1">AVDCRST_MAG01</strain>
    </source>
</reference>
<accession>A0A6J4P8T6</accession>
<proteinExistence type="predicted"/>
<dbReference type="Gene3D" id="1.10.10.10">
    <property type="entry name" value="Winged helix-like DNA-binding domain superfamily/Winged helix DNA-binding domain"/>
    <property type="match status" value="1"/>
</dbReference>
<evidence type="ECO:0008006" key="2">
    <source>
        <dbReference type="Google" id="ProtNLM"/>
    </source>
</evidence>